<organism evidence="3 4">
    <name type="scientific">Periplaneta americana</name>
    <name type="common">American cockroach</name>
    <name type="synonym">Blatta americana</name>
    <dbReference type="NCBI Taxonomy" id="6978"/>
    <lineage>
        <taxon>Eukaryota</taxon>
        <taxon>Metazoa</taxon>
        <taxon>Ecdysozoa</taxon>
        <taxon>Arthropoda</taxon>
        <taxon>Hexapoda</taxon>
        <taxon>Insecta</taxon>
        <taxon>Pterygota</taxon>
        <taxon>Neoptera</taxon>
        <taxon>Polyneoptera</taxon>
        <taxon>Dictyoptera</taxon>
        <taxon>Blattodea</taxon>
        <taxon>Blattoidea</taxon>
        <taxon>Blattidae</taxon>
        <taxon>Blattinae</taxon>
        <taxon>Periplaneta</taxon>
    </lineage>
</organism>
<evidence type="ECO:0000256" key="1">
    <source>
        <dbReference type="SAM" id="MobiDB-lite"/>
    </source>
</evidence>
<keyword evidence="4" id="KW-1185">Reference proteome</keyword>
<dbReference type="Pfam" id="PF00199">
    <property type="entry name" value="Catalase"/>
    <property type="match status" value="1"/>
</dbReference>
<dbReference type="SUPFAM" id="SSF56634">
    <property type="entry name" value="Heme-dependent catalase-like"/>
    <property type="match status" value="1"/>
</dbReference>
<evidence type="ECO:0000313" key="4">
    <source>
        <dbReference type="Proteomes" id="UP001148838"/>
    </source>
</evidence>
<dbReference type="InterPro" id="IPR020835">
    <property type="entry name" value="Catalase_sf"/>
</dbReference>
<feature type="compositionally biased region" description="Polar residues" evidence="1">
    <location>
        <begin position="61"/>
        <end position="77"/>
    </location>
</feature>
<proteinExistence type="predicted"/>
<evidence type="ECO:0000259" key="2">
    <source>
        <dbReference type="Pfam" id="PF00199"/>
    </source>
</evidence>
<comment type="caution">
    <text evidence="3">The sequence shown here is derived from an EMBL/GenBank/DDBJ whole genome shotgun (WGS) entry which is preliminary data.</text>
</comment>
<dbReference type="Gene3D" id="2.40.180.10">
    <property type="entry name" value="Catalase core domain"/>
    <property type="match status" value="1"/>
</dbReference>
<dbReference type="Proteomes" id="UP001148838">
    <property type="component" value="Unassembled WGS sequence"/>
</dbReference>
<sequence>MAGLCEGGNEPYKTLNATNIRMLVDKFKRTGSFLEEKRSGRPQTSANDFPLLQHATERSPGASTRPSPGPITVTSPSGKPLESLTASLTVGPYGPTLFQDIDLIQGLSHVARVKIPERLVHAKGAVLVIIEAIINVAVNDDIFTEVSKLNRLRLSLKQFSYRENF</sequence>
<evidence type="ECO:0000313" key="3">
    <source>
        <dbReference type="EMBL" id="KAJ4426746.1"/>
    </source>
</evidence>
<dbReference type="EMBL" id="JAJSOF020000039">
    <property type="protein sequence ID" value="KAJ4426746.1"/>
    <property type="molecule type" value="Genomic_DNA"/>
</dbReference>
<protein>
    <recommendedName>
        <fullName evidence="2">Catalase core domain-containing protein</fullName>
    </recommendedName>
</protein>
<accession>A0ABQ8RYD1</accession>
<name>A0ABQ8RYD1_PERAM</name>
<reference evidence="3 4" key="1">
    <citation type="journal article" date="2022" name="Allergy">
        <title>Genome assembly and annotation of Periplaneta americana reveal a comprehensive cockroach allergen profile.</title>
        <authorList>
            <person name="Wang L."/>
            <person name="Xiong Q."/>
            <person name="Saelim N."/>
            <person name="Wang L."/>
            <person name="Nong W."/>
            <person name="Wan A.T."/>
            <person name="Shi M."/>
            <person name="Liu X."/>
            <person name="Cao Q."/>
            <person name="Hui J.H.L."/>
            <person name="Sookrung N."/>
            <person name="Leung T.F."/>
            <person name="Tungtrongchitr A."/>
            <person name="Tsui S.K.W."/>
        </authorList>
    </citation>
    <scope>NUCLEOTIDE SEQUENCE [LARGE SCALE GENOMIC DNA]</scope>
    <source>
        <strain evidence="3">PWHHKU_190912</strain>
    </source>
</reference>
<feature type="region of interest" description="Disordered" evidence="1">
    <location>
        <begin position="34"/>
        <end position="79"/>
    </location>
</feature>
<feature type="domain" description="Catalase core" evidence="2">
    <location>
        <begin position="74"/>
        <end position="125"/>
    </location>
</feature>
<gene>
    <name evidence="3" type="ORF">ANN_26545</name>
</gene>
<dbReference type="InterPro" id="IPR011614">
    <property type="entry name" value="Catalase_core"/>
</dbReference>